<comment type="subcellular location">
    <subcellularLocation>
        <location evidence="1">Membrane</location>
        <topology evidence="1">Multi-pass membrane protein</topology>
    </subcellularLocation>
</comment>
<dbReference type="InterPro" id="IPR011701">
    <property type="entry name" value="MFS"/>
</dbReference>
<dbReference type="PROSITE" id="PS50850">
    <property type="entry name" value="MFS"/>
    <property type="match status" value="1"/>
</dbReference>
<feature type="transmembrane region" description="Helical" evidence="6">
    <location>
        <begin position="172"/>
        <end position="194"/>
    </location>
</feature>
<dbReference type="PANTHER" id="PTHR23506">
    <property type="entry name" value="GH10249P"/>
    <property type="match status" value="1"/>
</dbReference>
<feature type="transmembrane region" description="Helical" evidence="6">
    <location>
        <begin position="45"/>
        <end position="66"/>
    </location>
</feature>
<feature type="domain" description="Major facilitator superfamily (MFS) profile" evidence="7">
    <location>
        <begin position="11"/>
        <end position="406"/>
    </location>
</feature>
<keyword evidence="5 6" id="KW-0472">Membrane</keyword>
<feature type="transmembrane region" description="Helical" evidence="6">
    <location>
        <begin position="215"/>
        <end position="233"/>
    </location>
</feature>
<dbReference type="InterPro" id="IPR036259">
    <property type="entry name" value="MFS_trans_sf"/>
</dbReference>
<keyword evidence="4 6" id="KW-1133">Transmembrane helix</keyword>
<evidence type="ECO:0000256" key="3">
    <source>
        <dbReference type="ARBA" id="ARBA00022692"/>
    </source>
</evidence>
<reference evidence="8" key="1">
    <citation type="submission" date="2021-01" db="UniProtKB">
        <authorList>
            <consortium name="EnsemblMetazoa"/>
        </authorList>
    </citation>
    <scope>IDENTIFICATION</scope>
</reference>
<dbReference type="InterPro" id="IPR050930">
    <property type="entry name" value="MFS_Vesicular_Transporter"/>
</dbReference>
<dbReference type="RefSeq" id="XP_022653504.1">
    <property type="nucleotide sequence ID" value="XM_022797769.1"/>
</dbReference>
<organism evidence="8 9">
    <name type="scientific">Varroa destructor</name>
    <name type="common">Honeybee mite</name>
    <dbReference type="NCBI Taxonomy" id="109461"/>
    <lineage>
        <taxon>Eukaryota</taxon>
        <taxon>Metazoa</taxon>
        <taxon>Ecdysozoa</taxon>
        <taxon>Arthropoda</taxon>
        <taxon>Chelicerata</taxon>
        <taxon>Arachnida</taxon>
        <taxon>Acari</taxon>
        <taxon>Parasitiformes</taxon>
        <taxon>Mesostigmata</taxon>
        <taxon>Gamasina</taxon>
        <taxon>Dermanyssoidea</taxon>
        <taxon>Varroidae</taxon>
        <taxon>Varroa</taxon>
    </lineage>
</organism>
<dbReference type="SUPFAM" id="SSF103473">
    <property type="entry name" value="MFS general substrate transporter"/>
    <property type="match status" value="1"/>
</dbReference>
<feature type="transmembrane region" description="Helical" evidence="6">
    <location>
        <begin position="142"/>
        <end position="166"/>
    </location>
</feature>
<feature type="transmembrane region" description="Helical" evidence="6">
    <location>
        <begin position="107"/>
        <end position="130"/>
    </location>
</feature>
<dbReference type="EnsemblMetazoa" id="XM_022797769">
    <property type="protein sequence ID" value="XP_022653504"/>
    <property type="gene ID" value="LOC111247155"/>
</dbReference>
<sequence length="416" mass="44562">MKKYRPGSSVTLGLLCVGLLLQGAGDSHMASFLSEHAPFVGMTVAQYGIIMSANSVVAITMLPVIARLTMLNLINDKTFLVLGYLLDATGMLCMISVYYFALEGTGLFFALLGLRILQSLGASIGFNLVYSVSGSQLPNLSHISVPFLECTYGIGLTIGPAISGALYDTGGFVLPFLYHSSVLYILVIVAYLFLPSSSSSAAEETGVSLKQLIRPTILVCMLMVTTSNIVDTFNDSTFAMLLSKYALSTTAVGLSFFLPAGSYTVSSLTSGFLTQRTAARRLILLICAISTIAAMLFIPPLVPLRDHPLWVVYVAQLILGLSIGPFYVCCYLMICDDLCQITDSKIAHTATAAVTNWSSFLGCFIGPVLGNFIIEVSSLKDASIIITSITSCVTIIYSIFLLIKSLKRNVSIANLP</sequence>
<keyword evidence="2" id="KW-0813">Transport</keyword>
<evidence type="ECO:0000313" key="9">
    <source>
        <dbReference type="Proteomes" id="UP000594260"/>
    </source>
</evidence>
<protein>
    <recommendedName>
        <fullName evidence="7">Major facilitator superfamily (MFS) profile domain-containing protein</fullName>
    </recommendedName>
</protein>
<dbReference type="InterPro" id="IPR020846">
    <property type="entry name" value="MFS_dom"/>
</dbReference>
<dbReference type="GO" id="GO:0022857">
    <property type="term" value="F:transmembrane transporter activity"/>
    <property type="evidence" value="ECO:0007669"/>
    <property type="project" value="InterPro"/>
</dbReference>
<evidence type="ECO:0000256" key="4">
    <source>
        <dbReference type="ARBA" id="ARBA00022989"/>
    </source>
</evidence>
<dbReference type="GO" id="GO:0016020">
    <property type="term" value="C:membrane"/>
    <property type="evidence" value="ECO:0007669"/>
    <property type="project" value="UniProtKB-SubCell"/>
</dbReference>
<feature type="transmembrane region" description="Helical" evidence="6">
    <location>
        <begin position="310"/>
        <end position="334"/>
    </location>
</feature>
<evidence type="ECO:0000256" key="1">
    <source>
        <dbReference type="ARBA" id="ARBA00004141"/>
    </source>
</evidence>
<accession>A0A7M7JW85</accession>
<keyword evidence="3 6" id="KW-0812">Transmembrane</keyword>
<dbReference type="PANTHER" id="PTHR23506:SF26">
    <property type="entry name" value="MFS-TYPE TRANSPORTER SLC18B1"/>
    <property type="match status" value="1"/>
</dbReference>
<evidence type="ECO:0000256" key="5">
    <source>
        <dbReference type="ARBA" id="ARBA00023136"/>
    </source>
</evidence>
<proteinExistence type="predicted"/>
<evidence type="ECO:0000256" key="2">
    <source>
        <dbReference type="ARBA" id="ARBA00022448"/>
    </source>
</evidence>
<dbReference type="Gene3D" id="1.20.1250.20">
    <property type="entry name" value="MFS general substrate transporter like domains"/>
    <property type="match status" value="2"/>
</dbReference>
<dbReference type="Proteomes" id="UP000594260">
    <property type="component" value="Unplaced"/>
</dbReference>
<feature type="transmembrane region" description="Helical" evidence="6">
    <location>
        <begin position="346"/>
        <end position="370"/>
    </location>
</feature>
<feature type="transmembrane region" description="Helical" evidence="6">
    <location>
        <begin position="382"/>
        <end position="403"/>
    </location>
</feature>
<evidence type="ECO:0000256" key="6">
    <source>
        <dbReference type="SAM" id="Phobius"/>
    </source>
</evidence>
<dbReference type="OrthoDB" id="446368at2759"/>
<feature type="transmembrane region" description="Helical" evidence="6">
    <location>
        <begin position="78"/>
        <end position="101"/>
    </location>
</feature>
<dbReference type="GeneID" id="111247155"/>
<evidence type="ECO:0000259" key="7">
    <source>
        <dbReference type="PROSITE" id="PS50850"/>
    </source>
</evidence>
<name>A0A7M7JW85_VARDE</name>
<dbReference type="InParanoid" id="A0A7M7JW85"/>
<feature type="transmembrane region" description="Helical" evidence="6">
    <location>
        <begin position="278"/>
        <end position="298"/>
    </location>
</feature>
<keyword evidence="9" id="KW-1185">Reference proteome</keyword>
<evidence type="ECO:0000313" key="8">
    <source>
        <dbReference type="EnsemblMetazoa" id="XP_022653504"/>
    </source>
</evidence>
<dbReference type="AlphaFoldDB" id="A0A7M7JW85"/>
<dbReference type="Pfam" id="PF07690">
    <property type="entry name" value="MFS_1"/>
    <property type="match status" value="1"/>
</dbReference>
<dbReference type="KEGG" id="vde:111247155"/>
<feature type="transmembrane region" description="Helical" evidence="6">
    <location>
        <begin position="245"/>
        <end position="266"/>
    </location>
</feature>